<accession>A0AA90H5S7</accession>
<dbReference type="AlphaFoldDB" id="A0AA90H5S7"/>
<evidence type="ECO:0008006" key="3">
    <source>
        <dbReference type="Google" id="ProtNLM"/>
    </source>
</evidence>
<name>A0AA90H5S7_9ACTN</name>
<keyword evidence="1" id="KW-1133">Transmembrane helix</keyword>
<sequence length="96" mass="9945">MRRQSGLGEDFRRLWAGYAVSAAGSAVGSGALPLIALPTLHASTFRVSLLAGLSAVASAAIALPLGVRIEYRRKRPVMMTAEPTAVTPGPEAAARD</sequence>
<evidence type="ECO:0000256" key="1">
    <source>
        <dbReference type="SAM" id="Phobius"/>
    </source>
</evidence>
<keyword evidence="1" id="KW-0812">Transmembrane</keyword>
<dbReference type="SUPFAM" id="SSF103473">
    <property type="entry name" value="MFS general substrate transporter"/>
    <property type="match status" value="1"/>
</dbReference>
<dbReference type="RefSeq" id="WP_271312198.1">
    <property type="nucleotide sequence ID" value="NZ_JABXJJ020000009.1"/>
</dbReference>
<evidence type="ECO:0000313" key="2">
    <source>
        <dbReference type="EMBL" id="MDI5969335.1"/>
    </source>
</evidence>
<feature type="transmembrane region" description="Helical" evidence="1">
    <location>
        <begin position="15"/>
        <end position="37"/>
    </location>
</feature>
<reference evidence="2" key="1">
    <citation type="submission" date="2023-05" db="EMBL/GenBank/DDBJ databases">
        <title>Streptantibioticus silvisoli sp. nov., acidotolerant actinomycetes 1 from pine litter.</title>
        <authorList>
            <person name="Swiecimska M."/>
            <person name="Golinska P."/>
            <person name="Sangal V."/>
            <person name="Wachnowicz B."/>
            <person name="Goodfellow M."/>
        </authorList>
    </citation>
    <scope>NUCLEOTIDE SEQUENCE</scope>
    <source>
        <strain evidence="2">SL13</strain>
    </source>
</reference>
<organism evidence="2">
    <name type="scientific">Streptantibioticus silvisoli</name>
    <dbReference type="NCBI Taxonomy" id="2705255"/>
    <lineage>
        <taxon>Bacteria</taxon>
        <taxon>Bacillati</taxon>
        <taxon>Actinomycetota</taxon>
        <taxon>Actinomycetes</taxon>
        <taxon>Kitasatosporales</taxon>
        <taxon>Streptomycetaceae</taxon>
        <taxon>Streptantibioticus</taxon>
    </lineage>
</organism>
<dbReference type="EMBL" id="JABXJJ020000009">
    <property type="protein sequence ID" value="MDI5969335.1"/>
    <property type="molecule type" value="Genomic_DNA"/>
</dbReference>
<keyword evidence="1" id="KW-0472">Membrane</keyword>
<feature type="transmembrane region" description="Helical" evidence="1">
    <location>
        <begin position="49"/>
        <end position="69"/>
    </location>
</feature>
<comment type="caution">
    <text evidence="2">The sequence shown here is derived from an EMBL/GenBank/DDBJ whole genome shotgun (WGS) entry which is preliminary data.</text>
</comment>
<protein>
    <recommendedName>
        <fullName evidence="3">MFS transporter</fullName>
    </recommendedName>
</protein>
<dbReference type="InterPro" id="IPR036259">
    <property type="entry name" value="MFS_trans_sf"/>
</dbReference>
<gene>
    <name evidence="2" type="ORF">POF50_008245</name>
</gene>
<proteinExistence type="predicted"/>